<dbReference type="AlphaFoldDB" id="A0A0E9V441"/>
<accession>A0A0E9V441</accession>
<name>A0A0E9V441_ANGAN</name>
<organism evidence="1">
    <name type="scientific">Anguilla anguilla</name>
    <name type="common">European freshwater eel</name>
    <name type="synonym">Muraena anguilla</name>
    <dbReference type="NCBI Taxonomy" id="7936"/>
    <lineage>
        <taxon>Eukaryota</taxon>
        <taxon>Metazoa</taxon>
        <taxon>Chordata</taxon>
        <taxon>Craniata</taxon>
        <taxon>Vertebrata</taxon>
        <taxon>Euteleostomi</taxon>
        <taxon>Actinopterygii</taxon>
        <taxon>Neopterygii</taxon>
        <taxon>Teleostei</taxon>
        <taxon>Anguilliformes</taxon>
        <taxon>Anguillidae</taxon>
        <taxon>Anguilla</taxon>
    </lineage>
</organism>
<sequence>MFIGEISQSEAYVWYAGLSAVLQREAGPPVKSGAWYRSRLSGVQQEVQCHVLLGRDRSIVFPQIKPQEKLSDHFQLFRIFF</sequence>
<dbReference type="EMBL" id="GBXM01035785">
    <property type="protein sequence ID" value="JAH72792.1"/>
    <property type="molecule type" value="Transcribed_RNA"/>
</dbReference>
<reference evidence="1" key="2">
    <citation type="journal article" date="2015" name="Fish Shellfish Immunol.">
        <title>Early steps in the European eel (Anguilla anguilla)-Vibrio vulnificus interaction in the gills: Role of the RtxA13 toxin.</title>
        <authorList>
            <person name="Callol A."/>
            <person name="Pajuelo D."/>
            <person name="Ebbesson L."/>
            <person name="Teles M."/>
            <person name="MacKenzie S."/>
            <person name="Amaro C."/>
        </authorList>
    </citation>
    <scope>NUCLEOTIDE SEQUENCE</scope>
</reference>
<proteinExistence type="predicted"/>
<evidence type="ECO:0000313" key="1">
    <source>
        <dbReference type="EMBL" id="JAH72792.1"/>
    </source>
</evidence>
<protein>
    <submittedName>
        <fullName evidence="1">Uncharacterized protein</fullName>
    </submittedName>
</protein>
<reference evidence="1" key="1">
    <citation type="submission" date="2014-11" db="EMBL/GenBank/DDBJ databases">
        <authorList>
            <person name="Amaro Gonzalez C."/>
        </authorList>
    </citation>
    <scope>NUCLEOTIDE SEQUENCE</scope>
</reference>